<feature type="domain" description="TonB-dependent receptor plug" evidence="10">
    <location>
        <begin position="73"/>
        <end position="182"/>
    </location>
</feature>
<dbReference type="Pfam" id="PF07715">
    <property type="entry name" value="Plug"/>
    <property type="match status" value="1"/>
</dbReference>
<dbReference type="InterPro" id="IPR036942">
    <property type="entry name" value="Beta-barrel_TonB_sf"/>
</dbReference>
<comment type="similarity">
    <text evidence="7">Belongs to the TonB-dependent receptor family.</text>
</comment>
<accession>A0ABP2TE79</accession>
<organism evidence="11 12">
    <name type="scientific">Leptospira noguchii str. 2007001578</name>
    <dbReference type="NCBI Taxonomy" id="1049974"/>
    <lineage>
        <taxon>Bacteria</taxon>
        <taxon>Pseudomonadati</taxon>
        <taxon>Spirochaetota</taxon>
        <taxon>Spirochaetia</taxon>
        <taxon>Leptospirales</taxon>
        <taxon>Leptospiraceae</taxon>
        <taxon>Leptospira</taxon>
    </lineage>
</organism>
<feature type="signal peptide" evidence="9">
    <location>
        <begin position="1"/>
        <end position="33"/>
    </location>
</feature>
<keyword evidence="6 7" id="KW-0998">Cell outer membrane</keyword>
<protein>
    <submittedName>
        <fullName evidence="11">TonB-dependent receptor plug domain protein</fullName>
    </submittedName>
</protein>
<dbReference type="InterPro" id="IPR039426">
    <property type="entry name" value="TonB-dep_rcpt-like"/>
</dbReference>
<keyword evidence="12" id="KW-1185">Reference proteome</keyword>
<dbReference type="EMBL" id="AHMH02000012">
    <property type="protein sequence ID" value="EMN02484.1"/>
    <property type="molecule type" value="Genomic_DNA"/>
</dbReference>
<evidence type="ECO:0000256" key="8">
    <source>
        <dbReference type="SAM" id="MobiDB-lite"/>
    </source>
</evidence>
<keyword evidence="2 7" id="KW-0813">Transport</keyword>
<evidence type="ECO:0000256" key="4">
    <source>
        <dbReference type="ARBA" id="ARBA00022692"/>
    </source>
</evidence>
<keyword evidence="3 7" id="KW-1134">Transmembrane beta strand</keyword>
<evidence type="ECO:0000256" key="6">
    <source>
        <dbReference type="ARBA" id="ARBA00023237"/>
    </source>
</evidence>
<evidence type="ECO:0000256" key="9">
    <source>
        <dbReference type="SAM" id="SignalP"/>
    </source>
</evidence>
<feature type="region of interest" description="Disordered" evidence="8">
    <location>
        <begin position="37"/>
        <end position="60"/>
    </location>
</feature>
<evidence type="ECO:0000256" key="1">
    <source>
        <dbReference type="ARBA" id="ARBA00004571"/>
    </source>
</evidence>
<evidence type="ECO:0000256" key="2">
    <source>
        <dbReference type="ARBA" id="ARBA00022448"/>
    </source>
</evidence>
<dbReference type="InterPro" id="IPR037066">
    <property type="entry name" value="Plug_dom_sf"/>
</dbReference>
<evidence type="ECO:0000256" key="5">
    <source>
        <dbReference type="ARBA" id="ARBA00023136"/>
    </source>
</evidence>
<gene>
    <name evidence="11" type="ORF">LEP1GSC035_2469</name>
</gene>
<feature type="compositionally biased region" description="Polar residues" evidence="8">
    <location>
        <begin position="503"/>
        <end position="516"/>
    </location>
</feature>
<evidence type="ECO:0000256" key="3">
    <source>
        <dbReference type="ARBA" id="ARBA00022452"/>
    </source>
</evidence>
<dbReference type="PANTHER" id="PTHR30442">
    <property type="entry name" value="IRON III DICITRATE TRANSPORT PROTEIN FECA"/>
    <property type="match status" value="1"/>
</dbReference>
<dbReference type="PROSITE" id="PS52016">
    <property type="entry name" value="TONB_DEPENDENT_REC_3"/>
    <property type="match status" value="1"/>
</dbReference>
<dbReference type="Gene3D" id="2.170.130.10">
    <property type="entry name" value="TonB-dependent receptor, plug domain"/>
    <property type="match status" value="1"/>
</dbReference>
<keyword evidence="4 7" id="KW-0812">Transmembrane</keyword>
<evidence type="ECO:0000259" key="10">
    <source>
        <dbReference type="Pfam" id="PF07715"/>
    </source>
</evidence>
<keyword evidence="5 7" id="KW-0472">Membrane</keyword>
<evidence type="ECO:0000256" key="7">
    <source>
        <dbReference type="PROSITE-ProRule" id="PRU01360"/>
    </source>
</evidence>
<evidence type="ECO:0000313" key="11">
    <source>
        <dbReference type="EMBL" id="EMN02484.1"/>
    </source>
</evidence>
<name>A0ABP2TE79_9LEPT</name>
<comment type="subcellular location">
    <subcellularLocation>
        <location evidence="1 7">Cell outer membrane</location>
        <topology evidence="1 7">Multi-pass membrane protein</topology>
    </subcellularLocation>
</comment>
<dbReference type="InterPro" id="IPR012910">
    <property type="entry name" value="Plug_dom"/>
</dbReference>
<dbReference type="SUPFAM" id="SSF56935">
    <property type="entry name" value="Porins"/>
    <property type="match status" value="1"/>
</dbReference>
<feature type="chain" id="PRO_5046729624" evidence="9">
    <location>
        <begin position="34"/>
        <end position="831"/>
    </location>
</feature>
<feature type="region of interest" description="Disordered" evidence="8">
    <location>
        <begin position="503"/>
        <end position="522"/>
    </location>
</feature>
<keyword evidence="11" id="KW-0675">Receptor</keyword>
<sequence>MRIIFKIKTKMKHRSALPLCIFLFLLFTWETSAQPEETNKPILSESSSNGEETEKEKWNQGTISVIGKRKTDLKRIPGSATVIEKEFLEQTKPVDSMEVLRRIPGASIRYQDTGLILNLGFRGVNNDLGRKVLILEDGVFTSLNPYSAPEQYYTPNIDRMERIEVVKGSGAILFGPSTIGGVVNFITKRPPKNPVFSVSAQGGSYGFFSSQVSYGGTFGNTGIDISILRKQGDGFRDHQSFRIHEFSFKSVTDLNEKHTLTSKFLATAQDANMTYLGLTTAQFWNHPSSNFAEQDNRKLERYSGDIGHEWKLADHSKLVTKVYSAYTERNWARQNYLRNTGSNFSAIPSNVIKSYDTEPFVNRPGDTVYMLDSVGHRNRSYRFVGVESRYQQDYQFLGIKNQLDTGLRYHYETADIKYLDGPPTPDYAMFGNGFNNPPTGVVSSEYSLAKSGNVRDHEVNNTKSIAGFAQNSFKFQNSFSVIPGIRYEMFTQNRTILRQQTIDPVTNQPDPNSPSQEVDKGSKHTYHVVIPGLGLTYDIRKNANWFKDLTWFAGAHKGFSPPRYQDALNNSGIINRIDPEYSYNYETGFRGDITKYLNAQITYFHLNYINQIIITSSTSGNDSASSAKNGGRTYSKGVETNVTFDPAQLFDVSFKLPIDLIYTRADARMNQYSIDTSKITADQSFLDFVVTQKDKNGNYVPYVSRDTATLAIGFIHPKGFYVRAEYQYFSSQYHDDSNTRTVYWADSITDPLGKKVLQYLNITSNSSGETGVIPAYELINCSLGYKDPVKRWSLFITGKNLADVRYISGRLPEGIQVGPFRQINVGASFEL</sequence>
<dbReference type="Gene3D" id="2.40.170.20">
    <property type="entry name" value="TonB-dependent receptor, beta-barrel domain"/>
    <property type="match status" value="1"/>
</dbReference>
<comment type="caution">
    <text evidence="11">The sequence shown here is derived from an EMBL/GenBank/DDBJ whole genome shotgun (WGS) entry which is preliminary data.</text>
</comment>
<reference evidence="11 12" key="1">
    <citation type="submission" date="2013-01" db="EMBL/GenBank/DDBJ databases">
        <authorList>
            <person name="Harkins D.M."/>
            <person name="Durkin A.S."/>
            <person name="Brinkac L.M."/>
            <person name="Haft D.H."/>
            <person name="Selengut J.D."/>
            <person name="Sanka R."/>
            <person name="DePew J."/>
            <person name="Purushe J."/>
            <person name="Whelen A.C."/>
            <person name="Vinetz J.M."/>
            <person name="Sutton G.G."/>
            <person name="Nierman W.C."/>
            <person name="Fouts D.E."/>
        </authorList>
    </citation>
    <scope>NUCLEOTIDE SEQUENCE [LARGE SCALE GENOMIC DNA]</scope>
    <source>
        <strain evidence="11 12">2007001578</strain>
    </source>
</reference>
<evidence type="ECO:0000313" key="12">
    <source>
        <dbReference type="Proteomes" id="UP000012099"/>
    </source>
</evidence>
<proteinExistence type="inferred from homology"/>
<keyword evidence="9" id="KW-0732">Signal</keyword>
<dbReference type="Proteomes" id="UP000012099">
    <property type="component" value="Unassembled WGS sequence"/>
</dbReference>
<dbReference type="PANTHER" id="PTHR30442:SF0">
    <property type="entry name" value="FE(3+) DICITRATE TRANSPORT PROTEIN FECA"/>
    <property type="match status" value="1"/>
</dbReference>